<organism evidence="4 5">
    <name type="scientific">[Torrubiella] hemipterigena</name>
    <dbReference type="NCBI Taxonomy" id="1531966"/>
    <lineage>
        <taxon>Eukaryota</taxon>
        <taxon>Fungi</taxon>
        <taxon>Dikarya</taxon>
        <taxon>Ascomycota</taxon>
        <taxon>Pezizomycotina</taxon>
        <taxon>Sordariomycetes</taxon>
        <taxon>Hypocreomycetidae</taxon>
        <taxon>Hypocreales</taxon>
        <taxon>Clavicipitaceae</taxon>
        <taxon>Clavicipitaceae incertae sedis</taxon>
        <taxon>'Torrubiella' clade</taxon>
    </lineage>
</organism>
<dbReference type="GO" id="GO:0016491">
    <property type="term" value="F:oxidoreductase activity"/>
    <property type="evidence" value="ECO:0007669"/>
    <property type="project" value="UniProtKB-KW"/>
</dbReference>
<dbReference type="HOGENOM" id="CLU_044876_1_1_1"/>
<reference evidence="4 5" key="1">
    <citation type="journal article" date="2015" name="Genome Announc.">
        <title>Draft Genome Sequence and Gene Annotation of the Entomopathogenic Fungus Verticillium hemipterigenum.</title>
        <authorList>
            <person name="Horn F."/>
            <person name="Habel A."/>
            <person name="Scharf D.H."/>
            <person name="Dworschak J."/>
            <person name="Brakhage A.A."/>
            <person name="Guthke R."/>
            <person name="Hertweck C."/>
            <person name="Linde J."/>
        </authorList>
    </citation>
    <scope>NUCLEOTIDE SEQUENCE [LARGE SCALE GENOMIC DNA]</scope>
</reference>
<dbReference type="PANTHER" id="PTHR47706:SF7">
    <property type="entry name" value="CIPA-LIKE, PUTATIVE (AFU_ORTHOLOGUE AFUA_1G01630)-RELATED"/>
    <property type="match status" value="1"/>
</dbReference>
<dbReference type="EMBL" id="CDHN01000004">
    <property type="protein sequence ID" value="CEJ91585.1"/>
    <property type="molecule type" value="Genomic_DNA"/>
</dbReference>
<dbReference type="InterPro" id="IPR051609">
    <property type="entry name" value="NmrA/Isoflavone_reductase-like"/>
</dbReference>
<evidence type="ECO:0000256" key="1">
    <source>
        <dbReference type="ARBA" id="ARBA00022857"/>
    </source>
</evidence>
<dbReference type="SUPFAM" id="SSF51735">
    <property type="entry name" value="NAD(P)-binding Rossmann-fold domains"/>
    <property type="match status" value="1"/>
</dbReference>
<evidence type="ECO:0000313" key="4">
    <source>
        <dbReference type="EMBL" id="CEJ91585.1"/>
    </source>
</evidence>
<dbReference type="STRING" id="1531966.A0A0A1TL35"/>
<dbReference type="OrthoDB" id="419598at2759"/>
<feature type="domain" description="NmrA-like" evidence="3">
    <location>
        <begin position="18"/>
        <end position="123"/>
    </location>
</feature>
<dbReference type="Gene3D" id="3.40.50.720">
    <property type="entry name" value="NAD(P)-binding Rossmann-like Domain"/>
    <property type="match status" value="1"/>
</dbReference>
<evidence type="ECO:0000313" key="5">
    <source>
        <dbReference type="Proteomes" id="UP000039046"/>
    </source>
</evidence>
<gene>
    <name evidence="4" type="ORF">VHEMI07287</name>
</gene>
<dbReference type="InterPro" id="IPR008030">
    <property type="entry name" value="NmrA-like"/>
</dbReference>
<dbReference type="Gene3D" id="3.90.25.10">
    <property type="entry name" value="UDP-galactose 4-epimerase, domain 1"/>
    <property type="match status" value="1"/>
</dbReference>
<keyword evidence="5" id="KW-1185">Reference proteome</keyword>
<keyword evidence="1" id="KW-0521">NADP</keyword>
<proteinExistence type="predicted"/>
<evidence type="ECO:0000256" key="2">
    <source>
        <dbReference type="ARBA" id="ARBA00023002"/>
    </source>
</evidence>
<keyword evidence="2" id="KW-0560">Oxidoreductase</keyword>
<sequence length="340" mass="37506">MAAQYAKNQPSGYDNTISRVAIVGAGGQVGQLMVQELLKTGKHTVTAISRIGSQTVLPKGVEVAAVDYDSEESLVKALTGQQFLIISLALQAPPDTQAKLVNAAGKAGVSWIMPNGYGNDPTNESIITDSLTKKSLHDGIKLVEDNGVSSWVMMVSQFWYEYSLTVGEMAWGFDFNKKKVTFFDDGETKINTTTWQQCGRAAAALVSLKVLPEDENDKSMTLSHWRNKPLFIASFLISQRDMLNSVERVMGTTDADWEISYEPSKARWERGRKAMSPSDRTGFVTQLYARGHFPNGDANLEKMHGLASDILGLPKEDLDEATKRAVDMWKSGYNAFGRKY</sequence>
<accession>A0A0A1TL35</accession>
<protein>
    <recommendedName>
        <fullName evidence="3">NmrA-like domain-containing protein</fullName>
    </recommendedName>
</protein>
<dbReference type="AlphaFoldDB" id="A0A0A1TL35"/>
<evidence type="ECO:0000259" key="3">
    <source>
        <dbReference type="Pfam" id="PF05368"/>
    </source>
</evidence>
<dbReference type="Pfam" id="PF05368">
    <property type="entry name" value="NmrA"/>
    <property type="match status" value="1"/>
</dbReference>
<dbReference type="InterPro" id="IPR036291">
    <property type="entry name" value="NAD(P)-bd_dom_sf"/>
</dbReference>
<name>A0A0A1TL35_9HYPO</name>
<dbReference type="Proteomes" id="UP000039046">
    <property type="component" value="Unassembled WGS sequence"/>
</dbReference>
<dbReference type="PANTHER" id="PTHR47706">
    <property type="entry name" value="NMRA-LIKE FAMILY PROTEIN"/>
    <property type="match status" value="1"/>
</dbReference>